<organism evidence="4 5">
    <name type="scientific">Ramlibacter rhizophilus</name>
    <dbReference type="NCBI Taxonomy" id="1781167"/>
    <lineage>
        <taxon>Bacteria</taxon>
        <taxon>Pseudomonadati</taxon>
        <taxon>Pseudomonadota</taxon>
        <taxon>Betaproteobacteria</taxon>
        <taxon>Burkholderiales</taxon>
        <taxon>Comamonadaceae</taxon>
        <taxon>Ramlibacter</taxon>
    </lineage>
</organism>
<evidence type="ECO:0000313" key="4">
    <source>
        <dbReference type="EMBL" id="TFY99543.1"/>
    </source>
</evidence>
<dbReference type="Pfam" id="PF20256">
    <property type="entry name" value="MoCoBD_2"/>
    <property type="match status" value="2"/>
</dbReference>
<feature type="domain" description="Aldehyde oxidase/xanthine dehydrogenase first molybdopterin binding" evidence="2">
    <location>
        <begin position="295"/>
        <end position="429"/>
    </location>
</feature>
<feature type="domain" description="Aldehyde oxidase/xanthine dehydrogenase second molybdopterin binding" evidence="3">
    <location>
        <begin position="17"/>
        <end position="143"/>
    </location>
</feature>
<evidence type="ECO:0000256" key="1">
    <source>
        <dbReference type="SAM" id="MobiDB-lite"/>
    </source>
</evidence>
<evidence type="ECO:0000313" key="5">
    <source>
        <dbReference type="Proteomes" id="UP000297564"/>
    </source>
</evidence>
<keyword evidence="5" id="KW-1185">Reference proteome</keyword>
<dbReference type="SUPFAM" id="SSF56003">
    <property type="entry name" value="Molybdenum cofactor-binding domain"/>
    <property type="match status" value="2"/>
</dbReference>
<dbReference type="InterPro" id="IPR012368">
    <property type="entry name" value="OxRdtase_Mopterin-bd_su_IorB"/>
</dbReference>
<dbReference type="EMBL" id="SMLL01000004">
    <property type="protein sequence ID" value="TFY99543.1"/>
    <property type="molecule type" value="Genomic_DNA"/>
</dbReference>
<dbReference type="OrthoDB" id="6073217at2"/>
<accession>A0A4Z0BMC0</accession>
<dbReference type="Gene3D" id="3.90.1170.50">
    <property type="entry name" value="Aldehyde oxidase/xanthine dehydrogenase, a/b hammerhead"/>
    <property type="match status" value="1"/>
</dbReference>
<dbReference type="GO" id="GO:0016491">
    <property type="term" value="F:oxidoreductase activity"/>
    <property type="evidence" value="ECO:0007669"/>
    <property type="project" value="InterPro"/>
</dbReference>
<feature type="domain" description="Aldehyde oxidase/xanthine dehydrogenase second molybdopterin binding" evidence="3">
    <location>
        <begin position="565"/>
        <end position="656"/>
    </location>
</feature>
<gene>
    <name evidence="4" type="ORF">EZ242_10320</name>
</gene>
<proteinExistence type="predicted"/>
<dbReference type="Proteomes" id="UP000297564">
    <property type="component" value="Unassembled WGS sequence"/>
</dbReference>
<dbReference type="PANTHER" id="PTHR47495">
    <property type="entry name" value="ALDEHYDE DEHYDROGENASE"/>
    <property type="match status" value="1"/>
</dbReference>
<dbReference type="PANTHER" id="PTHR47495:SF1">
    <property type="entry name" value="BLL3820 PROTEIN"/>
    <property type="match status" value="1"/>
</dbReference>
<dbReference type="Gene3D" id="3.30.365.10">
    <property type="entry name" value="Aldehyde oxidase/xanthine dehydrogenase, molybdopterin binding domain"/>
    <property type="match status" value="4"/>
</dbReference>
<dbReference type="InterPro" id="IPR037165">
    <property type="entry name" value="AldOxase/xan_DH_Mopterin-bd_sf"/>
</dbReference>
<dbReference type="InterPro" id="IPR008274">
    <property type="entry name" value="AldOxase/xan_DH_MoCoBD1"/>
</dbReference>
<dbReference type="InterPro" id="IPR052516">
    <property type="entry name" value="N-heterocyclic_Hydroxylase"/>
</dbReference>
<sequence>MTATAVPEALRQHPLVGQWLRMGPDGRVQASSGKVDLGQGISHALRLIVAEELALEPDRIEMVRPTTATSPDEAVTSGSLSVQHSGAALRLAAAHLREACRRHAALRAGVDDKDVHLSAGAFVAGPHRLAYAELVDEALLQEPVDAAQAGGPSTRPSRWSDRPRPDVAQKVFGEFRFLHDLELPGMLRGRIFRPATLQARMDEDAWATLQPQLAAIPGVLQVVRDGLLVGVLAARTNALDRCSARVAKAPPWHEHAEVPQARELEHWLKSQPLDSVTLLEREPVEPGADAPGARVFRTAITRGWLQHASIGLCCAIARWEGEALQVWTHSQGIFNLRRDLALAFGMAPDAITVCHAEAAGCYGHNGADDVAFDAAWLARHAEGRPVRLEWTREQEMSRAPMGPAMTVEVEAVVGADGRLAAWTQSVWSQGHGTRPGRGATPALLGAWQTAQPFPVTMAVNAAPAAGGGADRNAAPPYAVPRARVLSHRVLSMPLRVSALRSLGAHVNVAAAEALLEDIAAALGRDPLQYRLDHLEDERARAVLRELARLCGWGLPQPEADREGFGRGIGFARYKNSGAWCAVAADLVVEERVKLRKLWIAADLGRLVHPDGVRNQLEGGALQAASWTLCEAAQVSAEGIRSADWESYPILGFGEAPPVEVSLLDRPEMPSLGAGECSCGPAAAAIGNAIHDALGLRLRRMPYTADALLEAAQAA</sequence>
<reference evidence="4 5" key="1">
    <citation type="submission" date="2019-03" db="EMBL/GenBank/DDBJ databases">
        <title>Ramlibacter rhizophilus CCTCC AB2015357, whole genome shotgun sequence.</title>
        <authorList>
            <person name="Zhang X."/>
            <person name="Feng G."/>
            <person name="Zhu H."/>
        </authorList>
    </citation>
    <scope>NUCLEOTIDE SEQUENCE [LARGE SCALE GENOMIC DNA]</scope>
    <source>
        <strain evidence="4 5">CCTCC AB2015357</strain>
    </source>
</reference>
<dbReference type="InterPro" id="IPR046867">
    <property type="entry name" value="AldOxase/xan_DH_MoCoBD2"/>
</dbReference>
<dbReference type="RefSeq" id="WP_135285086.1">
    <property type="nucleotide sequence ID" value="NZ_SMLL01000004.1"/>
</dbReference>
<name>A0A4Z0BMC0_9BURK</name>
<dbReference type="PIRSF" id="PIRSF036389">
    <property type="entry name" value="IOR_B"/>
    <property type="match status" value="1"/>
</dbReference>
<protein>
    <submittedName>
        <fullName evidence="4">Xanthine dehydrogenase family protein molybdopterin-binding subunit</fullName>
    </submittedName>
</protein>
<dbReference type="AlphaFoldDB" id="A0A4Z0BMC0"/>
<evidence type="ECO:0000259" key="2">
    <source>
        <dbReference type="Pfam" id="PF02738"/>
    </source>
</evidence>
<dbReference type="Pfam" id="PF02738">
    <property type="entry name" value="MoCoBD_1"/>
    <property type="match status" value="1"/>
</dbReference>
<evidence type="ECO:0000259" key="3">
    <source>
        <dbReference type="Pfam" id="PF20256"/>
    </source>
</evidence>
<comment type="caution">
    <text evidence="4">The sequence shown here is derived from an EMBL/GenBank/DDBJ whole genome shotgun (WGS) entry which is preliminary data.</text>
</comment>
<feature type="region of interest" description="Disordered" evidence="1">
    <location>
        <begin position="145"/>
        <end position="164"/>
    </location>
</feature>